<dbReference type="InterPro" id="IPR039425">
    <property type="entry name" value="RNA_pol_sigma-70-like"/>
</dbReference>
<dbReference type="SUPFAM" id="SSF88946">
    <property type="entry name" value="Sigma2 domain of RNA polymerase sigma factors"/>
    <property type="match status" value="1"/>
</dbReference>
<keyword evidence="5" id="KW-0804">Transcription</keyword>
<feature type="region of interest" description="Disordered" evidence="6">
    <location>
        <begin position="14"/>
        <end position="57"/>
    </location>
</feature>
<dbReference type="OrthoDB" id="9790423at2"/>
<keyword evidence="8" id="KW-1185">Reference proteome</keyword>
<dbReference type="InterPro" id="IPR013324">
    <property type="entry name" value="RNA_pol_sigma_r3/r4-like"/>
</dbReference>
<gene>
    <name evidence="7" type="ORF">FF011L_01690</name>
</gene>
<evidence type="ECO:0000256" key="5">
    <source>
        <dbReference type="ARBA" id="ARBA00023163"/>
    </source>
</evidence>
<dbReference type="Gene3D" id="1.10.1740.10">
    <property type="match status" value="1"/>
</dbReference>
<keyword evidence="3" id="KW-0731">Sigma factor</keyword>
<organism evidence="7 8">
    <name type="scientific">Roseimaritima multifibrata</name>
    <dbReference type="NCBI Taxonomy" id="1930274"/>
    <lineage>
        <taxon>Bacteria</taxon>
        <taxon>Pseudomonadati</taxon>
        <taxon>Planctomycetota</taxon>
        <taxon>Planctomycetia</taxon>
        <taxon>Pirellulales</taxon>
        <taxon>Pirellulaceae</taxon>
        <taxon>Roseimaritima</taxon>
    </lineage>
</organism>
<keyword evidence="4" id="KW-0238">DNA-binding</keyword>
<dbReference type="GO" id="GO:0003677">
    <property type="term" value="F:DNA binding"/>
    <property type="evidence" value="ECO:0007669"/>
    <property type="project" value="UniProtKB-KW"/>
</dbReference>
<evidence type="ECO:0000256" key="6">
    <source>
        <dbReference type="SAM" id="MobiDB-lite"/>
    </source>
</evidence>
<dbReference type="SUPFAM" id="SSF88659">
    <property type="entry name" value="Sigma3 and sigma4 domains of RNA polymerase sigma factors"/>
    <property type="match status" value="1"/>
</dbReference>
<dbReference type="KEGG" id="rml:FF011L_01690"/>
<proteinExistence type="inferred from homology"/>
<keyword evidence="2" id="KW-0805">Transcription regulation</keyword>
<evidence type="ECO:0000313" key="8">
    <source>
        <dbReference type="Proteomes" id="UP000320672"/>
    </source>
</evidence>
<dbReference type="EMBL" id="CP036262">
    <property type="protein sequence ID" value="QDS91439.1"/>
    <property type="molecule type" value="Genomic_DNA"/>
</dbReference>
<dbReference type="AlphaFoldDB" id="A0A517M988"/>
<dbReference type="Proteomes" id="UP000320672">
    <property type="component" value="Chromosome"/>
</dbReference>
<sequence length="221" mass="25358">MRLNLRRSCEVENISTGIRTPPQGVRESPVSDWREIDNTSDESLSPDPSRTKSFLDSETGRRLHEKYCRIVGEHNAEDVVQSGYVKFLKAEAAWEANGVEPPANLMLYLNRINFNEAIDFTRKSKRLAHPVHLPGWYDCVDGSKSPDETLVHKERVERLHSGMAKLTAHQVELLKQRHLEELTMAQLEACHNVTRKTIYNRLQKVYCILRPIIDGTSHENS</sequence>
<dbReference type="InterPro" id="IPR013325">
    <property type="entry name" value="RNA_pol_sigma_r2"/>
</dbReference>
<dbReference type="PANTHER" id="PTHR43133">
    <property type="entry name" value="RNA POLYMERASE ECF-TYPE SIGMA FACTO"/>
    <property type="match status" value="1"/>
</dbReference>
<dbReference type="InterPro" id="IPR036388">
    <property type="entry name" value="WH-like_DNA-bd_sf"/>
</dbReference>
<evidence type="ECO:0000256" key="3">
    <source>
        <dbReference type="ARBA" id="ARBA00023082"/>
    </source>
</evidence>
<reference evidence="7 8" key="1">
    <citation type="submission" date="2019-02" db="EMBL/GenBank/DDBJ databases">
        <title>Deep-cultivation of Planctomycetes and their phenomic and genomic characterization uncovers novel biology.</title>
        <authorList>
            <person name="Wiegand S."/>
            <person name="Jogler M."/>
            <person name="Boedeker C."/>
            <person name="Pinto D."/>
            <person name="Vollmers J."/>
            <person name="Rivas-Marin E."/>
            <person name="Kohn T."/>
            <person name="Peeters S.H."/>
            <person name="Heuer A."/>
            <person name="Rast P."/>
            <person name="Oberbeckmann S."/>
            <person name="Bunk B."/>
            <person name="Jeske O."/>
            <person name="Meyerdierks A."/>
            <person name="Storesund J.E."/>
            <person name="Kallscheuer N."/>
            <person name="Luecker S."/>
            <person name="Lage O.M."/>
            <person name="Pohl T."/>
            <person name="Merkel B.J."/>
            <person name="Hornburger P."/>
            <person name="Mueller R.-W."/>
            <person name="Bruemmer F."/>
            <person name="Labrenz M."/>
            <person name="Spormann A.M."/>
            <person name="Op den Camp H."/>
            <person name="Overmann J."/>
            <person name="Amann R."/>
            <person name="Jetten M.S.M."/>
            <person name="Mascher T."/>
            <person name="Medema M.H."/>
            <person name="Devos D.P."/>
            <person name="Kaster A.-K."/>
            <person name="Ovreas L."/>
            <person name="Rohde M."/>
            <person name="Galperin M.Y."/>
            <person name="Jogler C."/>
        </authorList>
    </citation>
    <scope>NUCLEOTIDE SEQUENCE [LARGE SCALE GENOMIC DNA]</scope>
    <source>
        <strain evidence="7 8">FF011L</strain>
    </source>
</reference>
<dbReference type="Gene3D" id="1.10.10.10">
    <property type="entry name" value="Winged helix-like DNA-binding domain superfamily/Winged helix DNA-binding domain"/>
    <property type="match status" value="1"/>
</dbReference>
<dbReference type="InterPro" id="IPR014284">
    <property type="entry name" value="RNA_pol_sigma-70_dom"/>
</dbReference>
<dbReference type="GO" id="GO:0016987">
    <property type="term" value="F:sigma factor activity"/>
    <property type="evidence" value="ECO:0007669"/>
    <property type="project" value="UniProtKB-KW"/>
</dbReference>
<dbReference type="NCBIfam" id="TIGR02937">
    <property type="entry name" value="sigma70-ECF"/>
    <property type="match status" value="1"/>
</dbReference>
<name>A0A517M988_9BACT</name>
<accession>A0A517M988</accession>
<evidence type="ECO:0000256" key="1">
    <source>
        <dbReference type="ARBA" id="ARBA00010641"/>
    </source>
</evidence>
<dbReference type="GO" id="GO:0006352">
    <property type="term" value="P:DNA-templated transcription initiation"/>
    <property type="evidence" value="ECO:0007669"/>
    <property type="project" value="InterPro"/>
</dbReference>
<dbReference type="RefSeq" id="WP_145349507.1">
    <property type="nucleotide sequence ID" value="NZ_CP036262.1"/>
</dbReference>
<evidence type="ECO:0000313" key="7">
    <source>
        <dbReference type="EMBL" id="QDS91439.1"/>
    </source>
</evidence>
<protein>
    <submittedName>
        <fullName evidence="7">RNA polymerase sigma factor</fullName>
    </submittedName>
</protein>
<dbReference type="PANTHER" id="PTHR43133:SF8">
    <property type="entry name" value="RNA POLYMERASE SIGMA FACTOR HI_1459-RELATED"/>
    <property type="match status" value="1"/>
</dbReference>
<evidence type="ECO:0000256" key="4">
    <source>
        <dbReference type="ARBA" id="ARBA00023125"/>
    </source>
</evidence>
<evidence type="ECO:0000256" key="2">
    <source>
        <dbReference type="ARBA" id="ARBA00023015"/>
    </source>
</evidence>
<comment type="similarity">
    <text evidence="1">Belongs to the sigma-70 factor family. ECF subfamily.</text>
</comment>